<dbReference type="InterPro" id="IPR036866">
    <property type="entry name" value="RibonucZ/Hydroxyglut_hydro"/>
</dbReference>
<proteinExistence type="predicted"/>
<reference evidence="1 2" key="1">
    <citation type="journal article" date="2016" name="Mol. Biol. Evol.">
        <title>Comparative Genomics of Early-Diverging Mushroom-Forming Fungi Provides Insights into the Origins of Lignocellulose Decay Capabilities.</title>
        <authorList>
            <person name="Nagy L.G."/>
            <person name="Riley R."/>
            <person name="Tritt A."/>
            <person name="Adam C."/>
            <person name="Daum C."/>
            <person name="Floudas D."/>
            <person name="Sun H."/>
            <person name="Yadav J.S."/>
            <person name="Pangilinan J."/>
            <person name="Larsson K.H."/>
            <person name="Matsuura K."/>
            <person name="Barry K."/>
            <person name="Labutti K."/>
            <person name="Kuo R."/>
            <person name="Ohm R.A."/>
            <person name="Bhattacharya S.S."/>
            <person name="Shirouzu T."/>
            <person name="Yoshinaga Y."/>
            <person name="Martin F.M."/>
            <person name="Grigoriev I.V."/>
            <person name="Hibbett D.S."/>
        </authorList>
    </citation>
    <scope>NUCLEOTIDE SEQUENCE [LARGE SCALE GENOMIC DNA]</scope>
    <source>
        <strain evidence="1 2">HHB10207 ss-3</strain>
    </source>
</reference>
<dbReference type="EMBL" id="KV428034">
    <property type="protein sequence ID" value="KZT40341.1"/>
    <property type="molecule type" value="Genomic_DNA"/>
</dbReference>
<dbReference type="Gene3D" id="3.60.15.10">
    <property type="entry name" value="Ribonuclease Z/Hydroxyacylglutathione hydrolase-like"/>
    <property type="match status" value="1"/>
</dbReference>
<keyword evidence="2" id="KW-1185">Reference proteome</keyword>
<dbReference type="STRING" id="1314776.A0A166F6U4"/>
<evidence type="ECO:0000313" key="1">
    <source>
        <dbReference type="EMBL" id="KZT40341.1"/>
    </source>
</evidence>
<dbReference type="PANTHER" id="PTHR36839:SF1">
    <property type="entry name" value="METALLO-BETA-LACTAMASE FAMILY PROTEIN (AFU_ORTHOLOGUE AFUA_5G12770)"/>
    <property type="match status" value="1"/>
</dbReference>
<dbReference type="PANTHER" id="PTHR36839">
    <property type="entry name" value="METALLO-BETA-LACTAMASE FAMILY PROTEIN (AFU_ORTHOLOGUE AFUA_5G12770)"/>
    <property type="match status" value="1"/>
</dbReference>
<evidence type="ECO:0000313" key="2">
    <source>
        <dbReference type="Proteomes" id="UP000076798"/>
    </source>
</evidence>
<evidence type="ECO:0008006" key="3">
    <source>
        <dbReference type="Google" id="ProtNLM"/>
    </source>
</evidence>
<dbReference type="SUPFAM" id="SSF56281">
    <property type="entry name" value="Metallo-hydrolase/oxidoreductase"/>
    <property type="match status" value="1"/>
</dbReference>
<dbReference type="OrthoDB" id="17458at2759"/>
<accession>A0A166F6U4</accession>
<protein>
    <recommendedName>
        <fullName evidence="3">Metallo-beta-lactamase domain-containing protein</fullName>
    </recommendedName>
</protein>
<dbReference type="Proteomes" id="UP000076798">
    <property type="component" value="Unassembled WGS sequence"/>
</dbReference>
<organism evidence="1 2">
    <name type="scientific">Sistotremastrum suecicum HHB10207 ss-3</name>
    <dbReference type="NCBI Taxonomy" id="1314776"/>
    <lineage>
        <taxon>Eukaryota</taxon>
        <taxon>Fungi</taxon>
        <taxon>Dikarya</taxon>
        <taxon>Basidiomycota</taxon>
        <taxon>Agaricomycotina</taxon>
        <taxon>Agaricomycetes</taxon>
        <taxon>Sistotremastrales</taxon>
        <taxon>Sistotremastraceae</taxon>
        <taxon>Sistotremastrum</taxon>
    </lineage>
</organism>
<sequence>MGCFELELQINELGGIQHIVISHPHYWTTHITWSHAFNNCPVHLSSADKEFLSRPDPHSVRSSNWIGSSPKEIVPGILAIPVGGHFPGSLVLLWKDHLFVADSVQVIPSGLYDIDRPAGTVSVAFMWSYPNMIPLPPSEISNITKSIEPYSFDILHGAFPGLDVFRGGKKKIFESARIVVGKMGYDAKAYISDLY</sequence>
<dbReference type="AlphaFoldDB" id="A0A166F6U4"/>
<gene>
    <name evidence="1" type="ORF">SISSUDRAFT_1044415</name>
</gene>
<name>A0A166F6U4_9AGAM</name>